<name>E6U0C9_EVAC2</name>
<accession>E6U0C9</accession>
<evidence type="ECO:0000313" key="1">
    <source>
        <dbReference type="EMBL" id="ADU30245.1"/>
    </source>
</evidence>
<gene>
    <name evidence="1" type="ordered locus">Bcell_1983</name>
</gene>
<dbReference type="AlphaFoldDB" id="E6U0C9"/>
<organism evidence="1 2">
    <name type="scientific">Evansella cellulosilytica (strain ATCC 21833 / DSM 2522 / FERM P-1141 / JCM 9156 / N-4)</name>
    <name type="common">Bacillus cellulosilyticus</name>
    <dbReference type="NCBI Taxonomy" id="649639"/>
    <lineage>
        <taxon>Bacteria</taxon>
        <taxon>Bacillati</taxon>
        <taxon>Bacillota</taxon>
        <taxon>Bacilli</taxon>
        <taxon>Bacillales</taxon>
        <taxon>Bacillaceae</taxon>
        <taxon>Evansella</taxon>
    </lineage>
</organism>
<dbReference type="EMBL" id="CP002394">
    <property type="protein sequence ID" value="ADU30245.1"/>
    <property type="molecule type" value="Genomic_DNA"/>
</dbReference>
<protein>
    <submittedName>
        <fullName evidence="1">Uncharacterized protein</fullName>
    </submittedName>
</protein>
<sequence length="46" mass="5538">MSTNKELEKILEEAKKVDEERWEKLKLILEDHKNKKVSDQKKKEGN</sequence>
<proteinExistence type="predicted"/>
<keyword evidence="2" id="KW-1185">Reference proteome</keyword>
<evidence type="ECO:0000313" key="2">
    <source>
        <dbReference type="Proteomes" id="UP000001401"/>
    </source>
</evidence>
<dbReference type="HOGENOM" id="CLU_3179976_0_0_9"/>
<dbReference type="Proteomes" id="UP000001401">
    <property type="component" value="Chromosome"/>
</dbReference>
<reference evidence="1 2" key="1">
    <citation type="submission" date="2010-12" db="EMBL/GenBank/DDBJ databases">
        <title>Complete sequence of Bacillus cellulosilyticus DSM 2522.</title>
        <authorList>
            <consortium name="US DOE Joint Genome Institute"/>
            <person name="Lucas S."/>
            <person name="Copeland A."/>
            <person name="Lapidus A."/>
            <person name="Cheng J.-F."/>
            <person name="Bruce D."/>
            <person name="Goodwin L."/>
            <person name="Pitluck S."/>
            <person name="Chertkov O."/>
            <person name="Detter J.C."/>
            <person name="Han C."/>
            <person name="Tapia R."/>
            <person name="Land M."/>
            <person name="Hauser L."/>
            <person name="Jeffries C."/>
            <person name="Kyrpides N."/>
            <person name="Ivanova N."/>
            <person name="Mikhailova N."/>
            <person name="Brumm P."/>
            <person name="Mead D."/>
            <person name="Woyke T."/>
        </authorList>
    </citation>
    <scope>NUCLEOTIDE SEQUENCE [LARGE SCALE GENOMIC DNA]</scope>
    <source>
        <strain evidence="2">ATCC 21833 / DSM 2522 / FERM P-1141 / JCM 9156 / N-4</strain>
    </source>
</reference>
<dbReference type="RefSeq" id="WP_013488581.1">
    <property type="nucleotide sequence ID" value="NC_014829.1"/>
</dbReference>
<dbReference type="KEGG" id="bco:Bcell_1983"/>